<feature type="region of interest" description="Disordered" evidence="1">
    <location>
        <begin position="189"/>
        <end position="226"/>
    </location>
</feature>
<evidence type="ECO:0000313" key="4">
    <source>
        <dbReference type="Proteomes" id="UP000235392"/>
    </source>
</evidence>
<dbReference type="Pfam" id="PF21530">
    <property type="entry name" value="Pif1_2B_dom"/>
    <property type="match status" value="1"/>
</dbReference>
<name>A0A2N5RYS7_9BASI</name>
<gene>
    <name evidence="3" type="ORF">PCASD_26781</name>
</gene>
<protein>
    <recommendedName>
        <fullName evidence="2">DNA helicase Pif1-like 2B domain-containing protein</fullName>
    </recommendedName>
</protein>
<evidence type="ECO:0000313" key="3">
    <source>
        <dbReference type="EMBL" id="PLW06146.1"/>
    </source>
</evidence>
<dbReference type="EMBL" id="PGCI01001251">
    <property type="protein sequence ID" value="PLW06146.1"/>
    <property type="molecule type" value="Genomic_DNA"/>
</dbReference>
<sequence>MGRLLGKAIELVSIDTPDPDWFESLPEECLNMISVSGLPEHPLLLKVGMPVVVTQNLNIAGGICNGTRLLIKDLSWSYIKCLLMTVSGDASANAPEQQRQTGADPGPEAKRERAAADLSWSTQDKTTEQLSEPNRKRARPLCSRITQETTQVATDVKEDPSEYSTSQASNARAVVAKSNCKIPTIAQTIKQPKHNKPQSKLIHQSTQLIPSNPTNKQEDGINTALR</sequence>
<proteinExistence type="predicted"/>
<dbReference type="PANTHER" id="PTHR10492">
    <property type="match status" value="1"/>
</dbReference>
<feature type="domain" description="DNA helicase Pif1-like 2B" evidence="2">
    <location>
        <begin position="28"/>
        <end position="74"/>
    </location>
</feature>
<feature type="compositionally biased region" description="Polar residues" evidence="1">
    <location>
        <begin position="90"/>
        <end position="101"/>
    </location>
</feature>
<feature type="compositionally biased region" description="Polar residues" evidence="1">
    <location>
        <begin position="201"/>
        <end position="215"/>
    </location>
</feature>
<feature type="region of interest" description="Disordered" evidence="1">
    <location>
        <begin position="90"/>
        <end position="138"/>
    </location>
</feature>
<organism evidence="3 4">
    <name type="scientific">Puccinia coronata f. sp. avenae</name>
    <dbReference type="NCBI Taxonomy" id="200324"/>
    <lineage>
        <taxon>Eukaryota</taxon>
        <taxon>Fungi</taxon>
        <taxon>Dikarya</taxon>
        <taxon>Basidiomycota</taxon>
        <taxon>Pucciniomycotina</taxon>
        <taxon>Pucciniomycetes</taxon>
        <taxon>Pucciniales</taxon>
        <taxon>Pucciniaceae</taxon>
        <taxon>Puccinia</taxon>
    </lineage>
</organism>
<feature type="region of interest" description="Disordered" evidence="1">
    <location>
        <begin position="150"/>
        <end position="170"/>
    </location>
</feature>
<dbReference type="Proteomes" id="UP000235392">
    <property type="component" value="Unassembled WGS sequence"/>
</dbReference>
<feature type="compositionally biased region" description="Polar residues" evidence="1">
    <location>
        <begin position="119"/>
        <end position="132"/>
    </location>
</feature>
<dbReference type="InterPro" id="IPR049163">
    <property type="entry name" value="Pif1-like_2B_dom"/>
</dbReference>
<reference evidence="3 4" key="1">
    <citation type="submission" date="2017-11" db="EMBL/GenBank/DDBJ databases">
        <title>De novo assembly and phasing of dikaryotic genomes from two isolates of Puccinia coronata f. sp. avenae, the causal agent of oat crown rust.</title>
        <authorList>
            <person name="Miller M.E."/>
            <person name="Zhang Y."/>
            <person name="Omidvar V."/>
            <person name="Sperschneider J."/>
            <person name="Schwessinger B."/>
            <person name="Raley C."/>
            <person name="Palmer J.M."/>
            <person name="Garnica D."/>
            <person name="Upadhyaya N."/>
            <person name="Rathjen J."/>
            <person name="Taylor J.M."/>
            <person name="Park R.F."/>
            <person name="Dodds P.N."/>
            <person name="Hirsch C.D."/>
            <person name="Kianian S.F."/>
            <person name="Figueroa M."/>
        </authorList>
    </citation>
    <scope>NUCLEOTIDE SEQUENCE [LARGE SCALE GENOMIC DNA]</scope>
    <source>
        <strain evidence="3">12SD80</strain>
    </source>
</reference>
<evidence type="ECO:0000256" key="1">
    <source>
        <dbReference type="SAM" id="MobiDB-lite"/>
    </source>
</evidence>
<accession>A0A2N5RYS7</accession>
<evidence type="ECO:0000259" key="2">
    <source>
        <dbReference type="Pfam" id="PF21530"/>
    </source>
</evidence>
<comment type="caution">
    <text evidence="3">The sequence shown here is derived from an EMBL/GenBank/DDBJ whole genome shotgun (WGS) entry which is preliminary data.</text>
</comment>
<dbReference type="AlphaFoldDB" id="A0A2N5RYS7"/>